<dbReference type="GO" id="GO:0008758">
    <property type="term" value="F:UDP-2,3-diacylglucosamine hydrolase activity"/>
    <property type="evidence" value="ECO:0007669"/>
    <property type="project" value="TreeGrafter"/>
</dbReference>
<evidence type="ECO:0000256" key="3">
    <source>
        <dbReference type="SAM" id="Phobius"/>
    </source>
</evidence>
<keyword evidence="3" id="KW-0472">Membrane</keyword>
<sequence>MSSTRGGDQLPLPLPFTRRQEAERIARRTGQVVSRVVQVVLRWALRLVLPLVCAAAALRAFPYEATVQGVPFEVRGTLLSRPGLSADTTLGSWEFPEVSGVPFGVHISPVDVDVLQLTRLAGGDLPGFVERMQADFTAQLPRIATWLIAEFLLGLVSGLLIAAAINMSVRYLRGLPRRPHELRYRSLQAAGAAAVTVTVAGYGVLSYNPNWVRDSQLTGTLAAAQLFPSELSAYYSQSNKALDVLGSVVGIQAALQAQIEDDQTPETALQIMTISDMHLSANYPLVARYAANYDVDLIVNAGDESAFGTRQELTPAYLEAVAALTETAPMLWVAGNHDSPATVEVMRSVPGVTVLGDKVATADGYAVTAGVVDAYGLTVAGLSDPRVYGGPGRYGADAADVVEPLQREAVREALGVLEDEEIPASEEIVLDEAPADGALGGDDPLVGDGSAVLDGIDAETGEPADALETIDVFAVHEPVAAEEVREVLPGRVRQTISGHVHAQNDSSEVQDEDGVIDLVEGSTGAGGLDNIVRGTGRPPIEFSIVSVATDCQFTRVIRFSIESTQPVLVAPPTADSPRDFGDDVTASTVYFRPQDIDPDRLCSTGLGISEERPWPLPE</sequence>
<gene>
    <name evidence="5" type="ORF">IN07_16170</name>
</gene>
<name>A0A098Y7C2_9ACTN</name>
<dbReference type="PANTHER" id="PTHR31302">
    <property type="entry name" value="TRANSMEMBRANE PROTEIN WITH METALLOPHOSPHOESTERASE DOMAIN-RELATED"/>
    <property type="match status" value="1"/>
</dbReference>
<dbReference type="Proteomes" id="UP000029713">
    <property type="component" value="Unassembled WGS sequence"/>
</dbReference>
<protein>
    <recommendedName>
        <fullName evidence="4">Calcineurin-like phosphoesterase domain-containing protein</fullName>
    </recommendedName>
</protein>
<dbReference type="Pfam" id="PF00149">
    <property type="entry name" value="Metallophos"/>
    <property type="match status" value="1"/>
</dbReference>
<organism evidence="5 6">
    <name type="scientific">Modestobacter caceresii</name>
    <dbReference type="NCBI Taxonomy" id="1522368"/>
    <lineage>
        <taxon>Bacteria</taxon>
        <taxon>Bacillati</taxon>
        <taxon>Actinomycetota</taxon>
        <taxon>Actinomycetes</taxon>
        <taxon>Geodermatophilales</taxon>
        <taxon>Geodermatophilaceae</taxon>
        <taxon>Modestobacter</taxon>
    </lineage>
</organism>
<dbReference type="InterPro" id="IPR051158">
    <property type="entry name" value="Metallophosphoesterase_sf"/>
</dbReference>
<evidence type="ECO:0000256" key="1">
    <source>
        <dbReference type="ARBA" id="ARBA00022723"/>
    </source>
</evidence>
<dbReference type="GO" id="GO:0009245">
    <property type="term" value="P:lipid A biosynthetic process"/>
    <property type="evidence" value="ECO:0007669"/>
    <property type="project" value="TreeGrafter"/>
</dbReference>
<dbReference type="SUPFAM" id="SSF56300">
    <property type="entry name" value="Metallo-dependent phosphatases"/>
    <property type="match status" value="1"/>
</dbReference>
<proteinExistence type="predicted"/>
<dbReference type="OrthoDB" id="9784378at2"/>
<feature type="transmembrane region" description="Helical" evidence="3">
    <location>
        <begin position="143"/>
        <end position="165"/>
    </location>
</feature>
<dbReference type="Gene3D" id="3.60.21.10">
    <property type="match status" value="1"/>
</dbReference>
<feature type="domain" description="Calcineurin-like phosphoesterase" evidence="4">
    <location>
        <begin position="271"/>
        <end position="355"/>
    </location>
</feature>
<evidence type="ECO:0000256" key="2">
    <source>
        <dbReference type="ARBA" id="ARBA00022801"/>
    </source>
</evidence>
<dbReference type="InterPro" id="IPR004843">
    <property type="entry name" value="Calcineurin-like_PHP"/>
</dbReference>
<keyword evidence="3" id="KW-1133">Transmembrane helix</keyword>
<evidence type="ECO:0000313" key="5">
    <source>
        <dbReference type="EMBL" id="KGH45636.1"/>
    </source>
</evidence>
<comment type="caution">
    <text evidence="5">The sequence shown here is derived from an EMBL/GenBank/DDBJ whole genome shotgun (WGS) entry which is preliminary data.</text>
</comment>
<dbReference type="EMBL" id="JPMX01000075">
    <property type="protein sequence ID" value="KGH45636.1"/>
    <property type="molecule type" value="Genomic_DNA"/>
</dbReference>
<evidence type="ECO:0000259" key="4">
    <source>
        <dbReference type="Pfam" id="PF00149"/>
    </source>
</evidence>
<reference evidence="5 6" key="1">
    <citation type="submission" date="2014-07" db="EMBL/GenBank/DDBJ databases">
        <title>Biosystematic studies on Modestobacter strains isolated from extreme hyper-arid desert soil and from historic building.</title>
        <authorList>
            <person name="Bukarasam K."/>
            <person name="Bull A."/>
            <person name="Girard G."/>
            <person name="van Wezel G."/>
            <person name="Goodfellow M."/>
        </authorList>
    </citation>
    <scope>NUCLEOTIDE SEQUENCE [LARGE SCALE GENOMIC DNA]</scope>
    <source>
        <strain evidence="5 6">KNN45-2b</strain>
    </source>
</reference>
<dbReference type="GO" id="GO:0046872">
    <property type="term" value="F:metal ion binding"/>
    <property type="evidence" value="ECO:0007669"/>
    <property type="project" value="UniProtKB-KW"/>
</dbReference>
<keyword evidence="2" id="KW-0378">Hydrolase</keyword>
<dbReference type="RefSeq" id="WP_036337096.1">
    <property type="nucleotide sequence ID" value="NZ_JPMX01000075.1"/>
</dbReference>
<keyword evidence="1" id="KW-0479">Metal-binding</keyword>
<dbReference type="InterPro" id="IPR029052">
    <property type="entry name" value="Metallo-depent_PP-like"/>
</dbReference>
<keyword evidence="6" id="KW-1185">Reference proteome</keyword>
<dbReference type="PANTHER" id="PTHR31302:SF31">
    <property type="entry name" value="PHOSPHODIESTERASE YAEI"/>
    <property type="match status" value="1"/>
</dbReference>
<evidence type="ECO:0000313" key="6">
    <source>
        <dbReference type="Proteomes" id="UP000029713"/>
    </source>
</evidence>
<dbReference type="STRING" id="1522368.IN07_16170"/>
<dbReference type="GO" id="GO:0016020">
    <property type="term" value="C:membrane"/>
    <property type="evidence" value="ECO:0007669"/>
    <property type="project" value="GOC"/>
</dbReference>
<keyword evidence="3" id="KW-0812">Transmembrane</keyword>
<dbReference type="AlphaFoldDB" id="A0A098Y7C2"/>
<accession>A0A098Y7C2</accession>